<reference evidence="1" key="2">
    <citation type="journal article" date="2024" name="Plant">
        <title>Genomic evolution and insights into agronomic trait innovations of Sesamum species.</title>
        <authorList>
            <person name="Miao H."/>
            <person name="Wang L."/>
            <person name="Qu L."/>
            <person name="Liu H."/>
            <person name="Sun Y."/>
            <person name="Le M."/>
            <person name="Wang Q."/>
            <person name="Wei S."/>
            <person name="Zheng Y."/>
            <person name="Lin W."/>
            <person name="Duan Y."/>
            <person name="Cao H."/>
            <person name="Xiong S."/>
            <person name="Wang X."/>
            <person name="Wei L."/>
            <person name="Li C."/>
            <person name="Ma Q."/>
            <person name="Ju M."/>
            <person name="Zhao R."/>
            <person name="Li G."/>
            <person name="Mu C."/>
            <person name="Tian Q."/>
            <person name="Mei H."/>
            <person name="Zhang T."/>
            <person name="Gao T."/>
            <person name="Zhang H."/>
        </authorList>
    </citation>
    <scope>NUCLEOTIDE SEQUENCE</scope>
    <source>
        <strain evidence="1">3651</strain>
    </source>
</reference>
<evidence type="ECO:0000313" key="2">
    <source>
        <dbReference type="Proteomes" id="UP001293254"/>
    </source>
</evidence>
<name>A0AAE2CQQ3_9LAMI</name>
<accession>A0AAE2CQQ3</accession>
<evidence type="ECO:0000313" key="1">
    <source>
        <dbReference type="EMBL" id="KAK4430684.1"/>
    </source>
</evidence>
<dbReference type="EMBL" id="JACGWO010000003">
    <property type="protein sequence ID" value="KAK4430684.1"/>
    <property type="molecule type" value="Genomic_DNA"/>
</dbReference>
<reference evidence="1" key="1">
    <citation type="submission" date="2020-06" db="EMBL/GenBank/DDBJ databases">
        <authorList>
            <person name="Li T."/>
            <person name="Hu X."/>
            <person name="Zhang T."/>
            <person name="Song X."/>
            <person name="Zhang H."/>
            <person name="Dai N."/>
            <person name="Sheng W."/>
            <person name="Hou X."/>
            <person name="Wei L."/>
        </authorList>
    </citation>
    <scope>NUCLEOTIDE SEQUENCE</scope>
    <source>
        <strain evidence="1">3651</strain>
        <tissue evidence="1">Leaf</tissue>
    </source>
</reference>
<gene>
    <name evidence="1" type="ORF">Salat_0830000</name>
</gene>
<comment type="caution">
    <text evidence="1">The sequence shown here is derived from an EMBL/GenBank/DDBJ whole genome shotgun (WGS) entry which is preliminary data.</text>
</comment>
<keyword evidence="2" id="KW-1185">Reference proteome</keyword>
<sequence>MTDEDSRVSMPLGTWHGDADLKGFYLVGQLLSHRGFHFDLLWTTLLREFDPIRGMETKLIEGDRILFRFEHQLDRQRVLDTWAFEKSILVLKQVDDTDSPLQIDLDWCDFHIRVHNLPLGKMTRDIAKFIGNQLGCFIDVDLDLTGDYLGLIALD</sequence>
<dbReference type="AlphaFoldDB" id="A0AAE2CQQ3"/>
<proteinExistence type="predicted"/>
<protein>
    <recommendedName>
        <fullName evidence="3">DUF4283 domain-containing protein</fullName>
    </recommendedName>
</protein>
<evidence type="ECO:0008006" key="3">
    <source>
        <dbReference type="Google" id="ProtNLM"/>
    </source>
</evidence>
<dbReference type="Proteomes" id="UP001293254">
    <property type="component" value="Unassembled WGS sequence"/>
</dbReference>
<organism evidence="1 2">
    <name type="scientific">Sesamum alatum</name>
    <dbReference type="NCBI Taxonomy" id="300844"/>
    <lineage>
        <taxon>Eukaryota</taxon>
        <taxon>Viridiplantae</taxon>
        <taxon>Streptophyta</taxon>
        <taxon>Embryophyta</taxon>
        <taxon>Tracheophyta</taxon>
        <taxon>Spermatophyta</taxon>
        <taxon>Magnoliopsida</taxon>
        <taxon>eudicotyledons</taxon>
        <taxon>Gunneridae</taxon>
        <taxon>Pentapetalae</taxon>
        <taxon>asterids</taxon>
        <taxon>lamiids</taxon>
        <taxon>Lamiales</taxon>
        <taxon>Pedaliaceae</taxon>
        <taxon>Sesamum</taxon>
    </lineage>
</organism>